<feature type="non-terminal residue" evidence="1">
    <location>
        <position position="223"/>
    </location>
</feature>
<gene>
    <name evidence="1" type="ORF">COX05_02635</name>
</gene>
<dbReference type="Proteomes" id="UP000228495">
    <property type="component" value="Unassembled WGS sequence"/>
</dbReference>
<dbReference type="PANTHER" id="PTHR35810:SF1">
    <property type="entry name" value="CYTOPLASMIC PROTEIN"/>
    <property type="match status" value="1"/>
</dbReference>
<dbReference type="AlphaFoldDB" id="A0A2H0BFR4"/>
<proteinExistence type="predicted"/>
<dbReference type="PANTHER" id="PTHR35810">
    <property type="entry name" value="CYTOPLASMIC PROTEIN-RELATED"/>
    <property type="match status" value="1"/>
</dbReference>
<evidence type="ECO:0000313" key="1">
    <source>
        <dbReference type="EMBL" id="PIP56517.1"/>
    </source>
</evidence>
<dbReference type="Pfam" id="PF13310">
    <property type="entry name" value="Virulence_RhuM"/>
    <property type="match status" value="1"/>
</dbReference>
<evidence type="ECO:0000313" key="2">
    <source>
        <dbReference type="Proteomes" id="UP000228495"/>
    </source>
</evidence>
<accession>A0A2H0BFR4</accession>
<sequence length="223" mass="26002">MKTKKSSKNNISRTKSLIPYRIEEIQSSIDVFIDEETVWLTPKQMAELFQKGRPTILGHIYNIYKEAELEKDSTCRKSRQVQIENKRSVQRTIDYYNLDVIISVGYRVKSKRGTKFRIWATNVLKEGLLNNYKKNQHSEKELAKVIKLIGDITEGKELAKDEAVGLLNVITDYTYALDLLDDYDYSRLQIKETATKEEFKITYAKAVKIVRELKSKFSNSQLF</sequence>
<protein>
    <submittedName>
        <fullName evidence="1">Cytochrome C biogenesis protein CycH</fullName>
    </submittedName>
</protein>
<name>A0A2H0BFR4_UNCKA</name>
<dbReference type="InterPro" id="IPR011204">
    <property type="entry name" value="Virulence_RhuM-like"/>
</dbReference>
<dbReference type="EMBL" id="PCSU01000042">
    <property type="protein sequence ID" value="PIP56517.1"/>
    <property type="molecule type" value="Genomic_DNA"/>
</dbReference>
<organism evidence="1 2">
    <name type="scientific">candidate division WWE3 bacterium CG22_combo_CG10-13_8_21_14_all_39_12</name>
    <dbReference type="NCBI Taxonomy" id="1975094"/>
    <lineage>
        <taxon>Bacteria</taxon>
        <taxon>Katanobacteria</taxon>
    </lineage>
</organism>
<reference evidence="1 2" key="1">
    <citation type="submission" date="2017-09" db="EMBL/GenBank/DDBJ databases">
        <title>Depth-based differentiation of microbial function through sediment-hosted aquifers and enrichment of novel symbionts in the deep terrestrial subsurface.</title>
        <authorList>
            <person name="Probst A.J."/>
            <person name="Ladd B."/>
            <person name="Jarett J.K."/>
            <person name="Geller-Mcgrath D.E."/>
            <person name="Sieber C.M."/>
            <person name="Emerson J.B."/>
            <person name="Anantharaman K."/>
            <person name="Thomas B.C."/>
            <person name="Malmstrom R."/>
            <person name="Stieglmeier M."/>
            <person name="Klingl A."/>
            <person name="Woyke T."/>
            <person name="Ryan C.M."/>
            <person name="Banfield J.F."/>
        </authorList>
    </citation>
    <scope>NUCLEOTIDE SEQUENCE [LARGE SCALE GENOMIC DNA]</scope>
    <source>
        <strain evidence="1">CG22_combo_CG10-13_8_21_14_all_39_12</strain>
    </source>
</reference>
<comment type="caution">
    <text evidence="1">The sequence shown here is derived from an EMBL/GenBank/DDBJ whole genome shotgun (WGS) entry which is preliminary data.</text>
</comment>